<proteinExistence type="predicted"/>
<organism evidence="2 3">
    <name type="scientific">Plectus sambesii</name>
    <dbReference type="NCBI Taxonomy" id="2011161"/>
    <lineage>
        <taxon>Eukaryota</taxon>
        <taxon>Metazoa</taxon>
        <taxon>Ecdysozoa</taxon>
        <taxon>Nematoda</taxon>
        <taxon>Chromadorea</taxon>
        <taxon>Plectida</taxon>
        <taxon>Plectina</taxon>
        <taxon>Plectoidea</taxon>
        <taxon>Plectidae</taxon>
        <taxon>Plectus</taxon>
    </lineage>
</organism>
<dbReference type="AlphaFoldDB" id="A0A914X8Q2"/>
<reference evidence="3" key="1">
    <citation type="submission" date="2022-11" db="UniProtKB">
        <authorList>
            <consortium name="WormBaseParasite"/>
        </authorList>
    </citation>
    <scope>IDENTIFICATION</scope>
</reference>
<accession>A0A914X8Q2</accession>
<dbReference type="Proteomes" id="UP000887566">
    <property type="component" value="Unplaced"/>
</dbReference>
<feature type="chain" id="PRO_5037341101" evidence="1">
    <location>
        <begin position="21"/>
        <end position="522"/>
    </location>
</feature>
<protein>
    <submittedName>
        <fullName evidence="3">Uncharacterized protein</fullName>
    </submittedName>
</protein>
<dbReference type="WBParaSite" id="PSAMB.scaffold687size43766.g7981.t1">
    <property type="protein sequence ID" value="PSAMB.scaffold687size43766.g7981.t1"/>
    <property type="gene ID" value="PSAMB.scaffold687size43766.g7981"/>
</dbReference>
<evidence type="ECO:0000313" key="3">
    <source>
        <dbReference type="WBParaSite" id="PSAMB.scaffold687size43766.g7981.t1"/>
    </source>
</evidence>
<name>A0A914X8Q2_9BILA</name>
<evidence type="ECO:0000313" key="2">
    <source>
        <dbReference type="Proteomes" id="UP000887566"/>
    </source>
</evidence>
<keyword evidence="2" id="KW-1185">Reference proteome</keyword>
<feature type="signal peptide" evidence="1">
    <location>
        <begin position="1"/>
        <end position="20"/>
    </location>
</feature>
<evidence type="ECO:0000256" key="1">
    <source>
        <dbReference type="SAM" id="SignalP"/>
    </source>
</evidence>
<sequence>MKGSIFWVICYCILLVCVNASNSCNYCVGVAVQGGANSEPFLSIEKSFNNDINEELSKVPELSGLAANAGCARTTTINKSCNNQCVTIAMKANMENYAGPPDLDMSIKTGNNTAPMTTSAMRMIRYANFAFRGCLEDTAFILGLLDDRELPDQLKSTEFHQAGTCSTVEGAIFSSKIKASLCSCAGQNCNNEDASEDIGAVPAHQDVNPSSFSGMIANDDRLEIINIREKANGKSYFAVGAVAECPPQSLFSSDDNDTMPVACSAWSPCPGSKLCCPTPESSTNLCKDPLYAKQVVGAKCSEARFTNNATGQSLSAIMQTNVTDMNMPFPPFSSDCNQAQSSSSKYLTKCKTYSVVLSIAADFLHYNGPELQSDIFGLWMSLGFGPKSTADIGKVSLMTRMCAEELFAEAMSSGFPMIGNGVETLTANILMFNAPVTISLQACNSDVTGGCANAIQPLSAIAVGECLGGFEGSSCGEIEIAGLIISQLLDSIMNYTIDDNPSQPCPTGLTGALCDYGKLELP</sequence>
<keyword evidence="1" id="KW-0732">Signal</keyword>